<evidence type="ECO:0000256" key="1">
    <source>
        <dbReference type="ARBA" id="ARBA00008136"/>
    </source>
</evidence>
<dbReference type="RefSeq" id="WP_092048394.1">
    <property type="nucleotide sequence ID" value="NZ_FOQD01000004.1"/>
</dbReference>
<protein>
    <recommendedName>
        <fullName evidence="8">Abasic site processing protein</fullName>
        <ecNumber evidence="8">3.4.-.-</ecNumber>
    </recommendedName>
</protein>
<dbReference type="PANTHER" id="PTHR13604:SF0">
    <property type="entry name" value="ABASIC SITE PROCESSING PROTEIN HMCES"/>
    <property type="match status" value="1"/>
</dbReference>
<dbReference type="AlphaFoldDB" id="A0A1I3E0D7"/>
<feature type="region of interest" description="Disordered" evidence="9">
    <location>
        <begin position="132"/>
        <end position="165"/>
    </location>
</feature>
<dbReference type="STRING" id="1576369.SAMN05421753_10418"/>
<dbReference type="GO" id="GO:0008233">
    <property type="term" value="F:peptidase activity"/>
    <property type="evidence" value="ECO:0007669"/>
    <property type="project" value="UniProtKB-KW"/>
</dbReference>
<evidence type="ECO:0000313" key="10">
    <source>
        <dbReference type="EMBL" id="SFH92151.1"/>
    </source>
</evidence>
<dbReference type="PANTHER" id="PTHR13604">
    <property type="entry name" value="DC12-RELATED"/>
    <property type="match status" value="1"/>
</dbReference>
<evidence type="ECO:0000256" key="4">
    <source>
        <dbReference type="ARBA" id="ARBA00022801"/>
    </source>
</evidence>
<evidence type="ECO:0000256" key="6">
    <source>
        <dbReference type="ARBA" id="ARBA00023125"/>
    </source>
</evidence>
<dbReference type="GO" id="GO:0016829">
    <property type="term" value="F:lyase activity"/>
    <property type="evidence" value="ECO:0007669"/>
    <property type="project" value="UniProtKB-KW"/>
</dbReference>
<keyword evidence="2 8" id="KW-0645">Protease</keyword>
<keyword evidence="5" id="KW-0190">Covalent protein-DNA linkage</keyword>
<dbReference type="InterPro" id="IPR036590">
    <property type="entry name" value="SRAP-like"/>
</dbReference>
<evidence type="ECO:0000256" key="8">
    <source>
        <dbReference type="RuleBase" id="RU364100"/>
    </source>
</evidence>
<keyword evidence="4 8" id="KW-0378">Hydrolase</keyword>
<evidence type="ECO:0000256" key="7">
    <source>
        <dbReference type="ARBA" id="ARBA00023239"/>
    </source>
</evidence>
<dbReference type="InterPro" id="IPR003738">
    <property type="entry name" value="SRAP"/>
</dbReference>
<organism evidence="10 11">
    <name type="scientific">Planctomicrobium piriforme</name>
    <dbReference type="NCBI Taxonomy" id="1576369"/>
    <lineage>
        <taxon>Bacteria</taxon>
        <taxon>Pseudomonadati</taxon>
        <taxon>Planctomycetota</taxon>
        <taxon>Planctomycetia</taxon>
        <taxon>Planctomycetales</taxon>
        <taxon>Planctomycetaceae</taxon>
        <taxon>Planctomicrobium</taxon>
    </lineage>
</organism>
<evidence type="ECO:0000256" key="9">
    <source>
        <dbReference type="SAM" id="MobiDB-lite"/>
    </source>
</evidence>
<dbReference type="Gene3D" id="3.90.1680.10">
    <property type="entry name" value="SOS response associated peptidase-like"/>
    <property type="match status" value="1"/>
</dbReference>
<keyword evidence="7" id="KW-0456">Lyase</keyword>
<accession>A0A1I3E0D7</accession>
<sequence length="165" mass="18626">MCGRYNLRATPAQLKEFFHLFREPEGSDRPRYNFAPTQTVVAIRGVNGHREAGLFRWELVPVWAKDLMIGASLINARADTVATKSAFRSDYKRRRCLIPAGGFYEWLRGRPSRSSRSTFTGETMPPGIRRLVGTMGQGGNGGQLLLHPNDRRQRPDAANPHTECR</sequence>
<dbReference type="SUPFAM" id="SSF143081">
    <property type="entry name" value="BB1717-like"/>
    <property type="match status" value="1"/>
</dbReference>
<gene>
    <name evidence="10" type="ORF">SAMN05421753_10418</name>
</gene>
<dbReference type="Proteomes" id="UP000199518">
    <property type="component" value="Unassembled WGS sequence"/>
</dbReference>
<keyword evidence="3" id="KW-0227">DNA damage</keyword>
<dbReference type="GO" id="GO:0003697">
    <property type="term" value="F:single-stranded DNA binding"/>
    <property type="evidence" value="ECO:0007669"/>
    <property type="project" value="InterPro"/>
</dbReference>
<comment type="similarity">
    <text evidence="1 8">Belongs to the SOS response-associated peptidase family.</text>
</comment>
<dbReference type="Pfam" id="PF02586">
    <property type="entry name" value="SRAP"/>
    <property type="match status" value="1"/>
</dbReference>
<dbReference type="EMBL" id="FOQD01000004">
    <property type="protein sequence ID" value="SFH92151.1"/>
    <property type="molecule type" value="Genomic_DNA"/>
</dbReference>
<evidence type="ECO:0000256" key="3">
    <source>
        <dbReference type="ARBA" id="ARBA00022763"/>
    </source>
</evidence>
<dbReference type="EC" id="3.4.-.-" evidence="8"/>
<keyword evidence="6" id="KW-0238">DNA-binding</keyword>
<name>A0A1I3E0D7_9PLAN</name>
<dbReference type="GO" id="GO:0006508">
    <property type="term" value="P:proteolysis"/>
    <property type="evidence" value="ECO:0007669"/>
    <property type="project" value="UniProtKB-KW"/>
</dbReference>
<keyword evidence="11" id="KW-1185">Reference proteome</keyword>
<reference evidence="11" key="1">
    <citation type="submission" date="2016-10" db="EMBL/GenBank/DDBJ databases">
        <authorList>
            <person name="Varghese N."/>
            <person name="Submissions S."/>
        </authorList>
    </citation>
    <scope>NUCLEOTIDE SEQUENCE [LARGE SCALE GENOMIC DNA]</scope>
    <source>
        <strain evidence="11">DSM 26348</strain>
    </source>
</reference>
<evidence type="ECO:0000313" key="11">
    <source>
        <dbReference type="Proteomes" id="UP000199518"/>
    </source>
</evidence>
<proteinExistence type="inferred from homology"/>
<dbReference type="GO" id="GO:0106300">
    <property type="term" value="P:protein-DNA covalent cross-linking repair"/>
    <property type="evidence" value="ECO:0007669"/>
    <property type="project" value="InterPro"/>
</dbReference>
<evidence type="ECO:0000256" key="5">
    <source>
        <dbReference type="ARBA" id="ARBA00023124"/>
    </source>
</evidence>
<evidence type="ECO:0000256" key="2">
    <source>
        <dbReference type="ARBA" id="ARBA00022670"/>
    </source>
</evidence>